<sequence length="331" mass="38038">MEVSRTRASSRTGDDEDGWDNACDVNCVYLNDRLKEYESYGPETWEKIVRYLEAMRESQGFDVESLEPPMEPVPLVLPMSLWKNHYKPVMLQAAQSAIACFNAKKGKNLLLFEVVKANIRVIYSKHPEFFMTLKTLDTSSLLMETYLAKVLSSTSVDRNPQPEKDKVKTFKRKKEHDDNDDDDDPFAYEVCRSCCRDTDLLQALDRFNSSRHRPTSNSNRKKIHVRLGHPYHGCRIRLCIEACEKMLKEEKSGILGLYDVQSSAYLIGPDADPHHLYLIACLARDMMCREYFVSAEVVFNNKDHAVSEIPVLRRSNPFPPDSFQICGTSTF</sequence>
<reference evidence="2" key="1">
    <citation type="submission" date="2022-02" db="EMBL/GenBank/DDBJ databases">
        <authorList>
            <person name="Henning P.M."/>
            <person name="McCubbin A.G."/>
            <person name="Shore J.S."/>
        </authorList>
    </citation>
    <scope>NUCLEOTIDE SEQUENCE</scope>
    <source>
        <strain evidence="2">F60SS</strain>
        <tissue evidence="2">Leaves</tissue>
    </source>
</reference>
<organism evidence="2 3">
    <name type="scientific">Turnera subulata</name>
    <dbReference type="NCBI Taxonomy" id="218843"/>
    <lineage>
        <taxon>Eukaryota</taxon>
        <taxon>Viridiplantae</taxon>
        <taxon>Streptophyta</taxon>
        <taxon>Embryophyta</taxon>
        <taxon>Tracheophyta</taxon>
        <taxon>Spermatophyta</taxon>
        <taxon>Magnoliopsida</taxon>
        <taxon>eudicotyledons</taxon>
        <taxon>Gunneridae</taxon>
        <taxon>Pentapetalae</taxon>
        <taxon>rosids</taxon>
        <taxon>fabids</taxon>
        <taxon>Malpighiales</taxon>
        <taxon>Passifloraceae</taxon>
        <taxon>Turnera</taxon>
    </lineage>
</organism>
<protein>
    <submittedName>
        <fullName evidence="2">Uncharacterized protein</fullName>
    </submittedName>
</protein>
<keyword evidence="3" id="KW-1185">Reference proteome</keyword>
<evidence type="ECO:0000313" key="3">
    <source>
        <dbReference type="Proteomes" id="UP001141552"/>
    </source>
</evidence>
<reference evidence="2" key="2">
    <citation type="journal article" date="2023" name="Plants (Basel)">
        <title>Annotation of the Turnera subulata (Passifloraceae) Draft Genome Reveals the S-Locus Evolved after the Divergence of Turneroideae from Passifloroideae in a Stepwise Manner.</title>
        <authorList>
            <person name="Henning P.M."/>
            <person name="Roalson E.H."/>
            <person name="Mir W."/>
            <person name="McCubbin A.G."/>
            <person name="Shore J.S."/>
        </authorList>
    </citation>
    <scope>NUCLEOTIDE SEQUENCE</scope>
    <source>
        <strain evidence="2">F60SS</strain>
    </source>
</reference>
<dbReference type="Proteomes" id="UP001141552">
    <property type="component" value="Unassembled WGS sequence"/>
</dbReference>
<gene>
    <name evidence="2" type="ORF">Tsubulata_045849</name>
</gene>
<dbReference type="PANTHER" id="PTHR31260">
    <property type="entry name" value="CYSTATIN/MONELLIN SUPERFAMILY PROTEIN"/>
    <property type="match status" value="1"/>
</dbReference>
<dbReference type="PANTHER" id="PTHR31260:SF28">
    <property type="entry name" value="CYSTATIN DOMAIN PROTEIN"/>
    <property type="match status" value="1"/>
</dbReference>
<name>A0A9Q0GIT0_9ROSI</name>
<accession>A0A9Q0GIT0</accession>
<comment type="caution">
    <text evidence="2">The sequence shown here is derived from an EMBL/GenBank/DDBJ whole genome shotgun (WGS) entry which is preliminary data.</text>
</comment>
<proteinExistence type="predicted"/>
<feature type="region of interest" description="Disordered" evidence="1">
    <location>
        <begin position="154"/>
        <end position="181"/>
    </location>
</feature>
<dbReference type="InterPro" id="IPR006462">
    <property type="entry name" value="MS5"/>
</dbReference>
<dbReference type="EMBL" id="JAKUCV010000196">
    <property type="protein sequence ID" value="KAJ4850885.1"/>
    <property type="molecule type" value="Genomic_DNA"/>
</dbReference>
<evidence type="ECO:0000313" key="2">
    <source>
        <dbReference type="EMBL" id="KAJ4850885.1"/>
    </source>
</evidence>
<dbReference type="AlphaFoldDB" id="A0A9Q0GIT0"/>
<evidence type="ECO:0000256" key="1">
    <source>
        <dbReference type="SAM" id="MobiDB-lite"/>
    </source>
</evidence>